<dbReference type="EMBL" id="JAHVHP010000002">
    <property type="protein sequence ID" value="MBY5951219.1"/>
    <property type="molecule type" value="Genomic_DNA"/>
</dbReference>
<dbReference type="RefSeq" id="WP_222583968.1">
    <property type="nucleotide sequence ID" value="NZ_JAHVHP010000002.1"/>
</dbReference>
<evidence type="ECO:0000259" key="1">
    <source>
        <dbReference type="SMART" id="SM00670"/>
    </source>
</evidence>
<keyword evidence="3" id="KW-1185">Reference proteome</keyword>
<dbReference type="InterPro" id="IPR002716">
    <property type="entry name" value="PIN_dom"/>
</dbReference>
<evidence type="ECO:0000313" key="2">
    <source>
        <dbReference type="EMBL" id="MBY5951219.1"/>
    </source>
</evidence>
<evidence type="ECO:0000313" key="3">
    <source>
        <dbReference type="Proteomes" id="UP000766609"/>
    </source>
</evidence>
<dbReference type="NCBIfam" id="TIGR00305">
    <property type="entry name" value="putative toxin-antitoxin system toxin component, PIN family"/>
    <property type="match status" value="1"/>
</dbReference>
<dbReference type="SUPFAM" id="SSF88723">
    <property type="entry name" value="PIN domain-like"/>
    <property type="match status" value="1"/>
</dbReference>
<reference evidence="2 3" key="1">
    <citation type="submission" date="2021-06" db="EMBL/GenBank/DDBJ databases">
        <title>44 bacteria genomes isolated from Dapeng, Shenzhen.</title>
        <authorList>
            <person name="Zheng W."/>
            <person name="Yu S."/>
            <person name="Huang Y."/>
        </authorList>
    </citation>
    <scope>NUCLEOTIDE SEQUENCE [LARGE SCALE GENOMIC DNA]</scope>
    <source>
        <strain evidence="2 3">DP5N14-6</strain>
    </source>
</reference>
<gene>
    <name evidence="2" type="ORF">KUV23_09565</name>
</gene>
<dbReference type="InterPro" id="IPR029060">
    <property type="entry name" value="PIN-like_dom_sf"/>
</dbReference>
<dbReference type="SMART" id="SM00670">
    <property type="entry name" value="PINc"/>
    <property type="match status" value="1"/>
</dbReference>
<protein>
    <submittedName>
        <fullName evidence="2">Toxin-antitoxin system toxin component, PIN family</fullName>
    </submittedName>
</protein>
<dbReference type="PANTHER" id="PTHR34610:SF3">
    <property type="entry name" value="SSL7007 PROTEIN"/>
    <property type="match status" value="1"/>
</dbReference>
<name>A0ABS7N4H7_9BACT</name>
<proteinExistence type="predicted"/>
<dbReference type="Pfam" id="PF13470">
    <property type="entry name" value="PIN_3"/>
    <property type="match status" value="1"/>
</dbReference>
<feature type="domain" description="PIN" evidence="1">
    <location>
        <begin position="1"/>
        <end position="116"/>
    </location>
</feature>
<comment type="caution">
    <text evidence="2">The sequence shown here is derived from an EMBL/GenBank/DDBJ whole genome shotgun (WGS) entry which is preliminary data.</text>
</comment>
<dbReference type="InterPro" id="IPR002850">
    <property type="entry name" value="PIN_toxin-like"/>
</dbReference>
<accession>A0ABS7N4H7</accession>
<dbReference type="Proteomes" id="UP000766609">
    <property type="component" value="Unassembled WGS sequence"/>
</dbReference>
<organism evidence="2 3">
    <name type="scientific">Algoriphagus marincola</name>
    <dbReference type="NCBI Taxonomy" id="264027"/>
    <lineage>
        <taxon>Bacteria</taxon>
        <taxon>Pseudomonadati</taxon>
        <taxon>Bacteroidota</taxon>
        <taxon>Cytophagia</taxon>
        <taxon>Cytophagales</taxon>
        <taxon>Cyclobacteriaceae</taxon>
        <taxon>Algoriphagus</taxon>
    </lineage>
</organism>
<sequence length="138" mass="16005">MKVVLDTNVLISALIAKSYPSKVLEAIFSNQEIILCLSDAVFNEYSEVLKRPKFARFKEFQNSASFVLQYIKREGTFYNPKRSLELLKDQSDNKFLELSLECKADYLITGNFNDFNISQFRNTNILSPKEFYTVLSTF</sequence>
<dbReference type="PANTHER" id="PTHR34610">
    <property type="entry name" value="SSL7007 PROTEIN"/>
    <property type="match status" value="1"/>
</dbReference>